<proteinExistence type="predicted"/>
<gene>
    <name evidence="1" type="ORF">FKW44_002765</name>
</gene>
<evidence type="ECO:0000313" key="1">
    <source>
        <dbReference type="EMBL" id="QQP57694.1"/>
    </source>
</evidence>
<accession>A0A7T8QWI1</accession>
<name>A0A7T8QWI1_CALRO</name>
<dbReference type="Proteomes" id="UP000595437">
    <property type="component" value="Chromosome 2"/>
</dbReference>
<dbReference type="AlphaFoldDB" id="A0A7T8QWI1"/>
<reference evidence="2" key="1">
    <citation type="submission" date="2021-01" db="EMBL/GenBank/DDBJ databases">
        <title>Caligus Genome Assembly.</title>
        <authorList>
            <person name="Gallardo-Escarate C."/>
        </authorList>
    </citation>
    <scope>NUCLEOTIDE SEQUENCE [LARGE SCALE GENOMIC DNA]</scope>
</reference>
<evidence type="ECO:0000313" key="2">
    <source>
        <dbReference type="Proteomes" id="UP000595437"/>
    </source>
</evidence>
<protein>
    <submittedName>
        <fullName evidence="1">Uncharacterized protein</fullName>
    </submittedName>
</protein>
<keyword evidence="2" id="KW-1185">Reference proteome</keyword>
<dbReference type="EMBL" id="CP045891">
    <property type="protein sequence ID" value="QQP57694.1"/>
    <property type="molecule type" value="Genomic_DNA"/>
</dbReference>
<sequence length="118" mass="14345">MVRKNLTKKLHRLHDLFRGVVDSLQRKWKNVGEKKELFLKELQTRFDVSAEVLWTSSKPTKLFPQKRKKKTNLSFLPFERTVPILWFIDVKRIKRFERPGERERIAATKAEKERKRQR</sequence>
<organism evidence="1 2">
    <name type="scientific">Caligus rogercresseyi</name>
    <name type="common">Sea louse</name>
    <dbReference type="NCBI Taxonomy" id="217165"/>
    <lineage>
        <taxon>Eukaryota</taxon>
        <taxon>Metazoa</taxon>
        <taxon>Ecdysozoa</taxon>
        <taxon>Arthropoda</taxon>
        <taxon>Crustacea</taxon>
        <taxon>Multicrustacea</taxon>
        <taxon>Hexanauplia</taxon>
        <taxon>Copepoda</taxon>
        <taxon>Siphonostomatoida</taxon>
        <taxon>Caligidae</taxon>
        <taxon>Caligus</taxon>
    </lineage>
</organism>